<feature type="region of interest" description="Disordered" evidence="1">
    <location>
        <begin position="106"/>
        <end position="125"/>
    </location>
</feature>
<evidence type="ECO:0000256" key="1">
    <source>
        <dbReference type="SAM" id="MobiDB-lite"/>
    </source>
</evidence>
<evidence type="ECO:0000313" key="3">
    <source>
        <dbReference type="Proteomes" id="UP000646827"/>
    </source>
</evidence>
<keyword evidence="3" id="KW-1185">Reference proteome</keyword>
<sequence>MMRENQVECSEDESRNSKWKCNFLMPSPHDLYLGSEVLHQVNKTEMVGLLNEDGHDTCVNGDQGGEYKSQSLYYDATLTSDSDGDGDDYHEEMTYKNKLGFMSNSWKKQPKGIVRKQDMKSSKSR</sequence>
<gene>
    <name evidence="2" type="ORF">INT45_003150</name>
</gene>
<proteinExistence type="predicted"/>
<dbReference type="OrthoDB" id="10432876at2759"/>
<dbReference type="AlphaFoldDB" id="A0A8H7RSP1"/>
<name>A0A8H7RSP1_9FUNG</name>
<feature type="compositionally biased region" description="Basic and acidic residues" evidence="1">
    <location>
        <begin position="115"/>
        <end position="125"/>
    </location>
</feature>
<protein>
    <submittedName>
        <fullName evidence="2">Uncharacterized protein</fullName>
    </submittedName>
</protein>
<dbReference type="Proteomes" id="UP000646827">
    <property type="component" value="Unassembled WGS sequence"/>
</dbReference>
<comment type="caution">
    <text evidence="2">The sequence shown here is derived from an EMBL/GenBank/DDBJ whole genome shotgun (WGS) entry which is preliminary data.</text>
</comment>
<reference evidence="2 3" key="1">
    <citation type="submission" date="2020-12" db="EMBL/GenBank/DDBJ databases">
        <title>Metabolic potential, ecology and presence of endohyphal bacteria is reflected in genomic diversity of Mucoromycotina.</title>
        <authorList>
            <person name="Muszewska A."/>
            <person name="Okrasinska A."/>
            <person name="Steczkiewicz K."/>
            <person name="Drgas O."/>
            <person name="Orlowska M."/>
            <person name="Perlinska-Lenart U."/>
            <person name="Aleksandrzak-Piekarczyk T."/>
            <person name="Szatraj K."/>
            <person name="Zielenkiewicz U."/>
            <person name="Pilsyk S."/>
            <person name="Malc E."/>
            <person name="Mieczkowski P."/>
            <person name="Kruszewska J.S."/>
            <person name="Biernat P."/>
            <person name="Pawlowska J."/>
        </authorList>
    </citation>
    <scope>NUCLEOTIDE SEQUENCE [LARGE SCALE GENOMIC DNA]</scope>
    <source>
        <strain evidence="2 3">CBS 142.35</strain>
    </source>
</reference>
<dbReference type="EMBL" id="JAEPRB010000547">
    <property type="protein sequence ID" value="KAG2215083.1"/>
    <property type="molecule type" value="Genomic_DNA"/>
</dbReference>
<organism evidence="2 3">
    <name type="scientific">Circinella minor</name>
    <dbReference type="NCBI Taxonomy" id="1195481"/>
    <lineage>
        <taxon>Eukaryota</taxon>
        <taxon>Fungi</taxon>
        <taxon>Fungi incertae sedis</taxon>
        <taxon>Mucoromycota</taxon>
        <taxon>Mucoromycotina</taxon>
        <taxon>Mucoromycetes</taxon>
        <taxon>Mucorales</taxon>
        <taxon>Lichtheimiaceae</taxon>
        <taxon>Circinella</taxon>
    </lineage>
</organism>
<evidence type="ECO:0000313" key="2">
    <source>
        <dbReference type="EMBL" id="KAG2215083.1"/>
    </source>
</evidence>
<accession>A0A8H7RSP1</accession>